<feature type="transmembrane region" description="Helical" evidence="1">
    <location>
        <begin position="32"/>
        <end position="52"/>
    </location>
</feature>
<keyword evidence="4" id="KW-1185">Reference proteome</keyword>
<evidence type="ECO:0000313" key="4">
    <source>
        <dbReference type="Proteomes" id="UP000238325"/>
    </source>
</evidence>
<keyword evidence="2" id="KW-0808">Transferase</keyword>
<dbReference type="GO" id="GO:0008654">
    <property type="term" value="P:phospholipid biosynthetic process"/>
    <property type="evidence" value="ECO:0007669"/>
    <property type="project" value="InterPro"/>
</dbReference>
<evidence type="ECO:0000313" key="5">
    <source>
        <dbReference type="Proteomes" id="UP000238534"/>
    </source>
</evidence>
<dbReference type="Proteomes" id="UP000238325">
    <property type="component" value="Unassembled WGS sequence"/>
</dbReference>
<dbReference type="GO" id="GO:0016020">
    <property type="term" value="C:membrane"/>
    <property type="evidence" value="ECO:0007669"/>
    <property type="project" value="InterPro"/>
</dbReference>
<feature type="transmembrane region" description="Helical" evidence="1">
    <location>
        <begin position="7"/>
        <end position="26"/>
    </location>
</feature>
<feature type="transmembrane region" description="Helical" evidence="1">
    <location>
        <begin position="125"/>
        <end position="142"/>
    </location>
</feature>
<proteinExistence type="predicted"/>
<gene>
    <name evidence="2" type="ORF">CQ022_16920</name>
    <name evidence="3" type="ORF">CQ033_15815</name>
</gene>
<dbReference type="InterPro" id="IPR043130">
    <property type="entry name" value="CDP-OH_PTrfase_TM_dom"/>
</dbReference>
<evidence type="ECO:0000313" key="3">
    <source>
        <dbReference type="EMBL" id="PRB88752.1"/>
    </source>
</evidence>
<reference evidence="4 5" key="1">
    <citation type="submission" date="2017-09" db="EMBL/GenBank/DDBJ databases">
        <title>Genomic, metabolic, and phenotypic characteristics of bacterial isolates from the natural microbiome of the model nematode Caenorhabditis elegans.</title>
        <authorList>
            <person name="Zimmermann J."/>
            <person name="Obeng N."/>
            <person name="Yang W."/>
            <person name="Obeng O."/>
            <person name="Kissoyan K."/>
            <person name="Pees B."/>
            <person name="Dirksen P."/>
            <person name="Hoppner M."/>
            <person name="Franke A."/>
            <person name="Rosenstiel P."/>
            <person name="Leippe M."/>
            <person name="Dierking K."/>
            <person name="Kaleta C."/>
            <person name="Schulenburg H."/>
        </authorList>
    </citation>
    <scope>NUCLEOTIDE SEQUENCE [LARGE SCALE GENOMIC DNA]</scope>
    <source>
        <strain evidence="2 5">MYb25</strain>
        <strain evidence="3 4">MYb44</strain>
    </source>
</reference>
<protein>
    <submittedName>
        <fullName evidence="2">CDP-alcohol phosphatidyltransferase</fullName>
    </submittedName>
</protein>
<dbReference type="Proteomes" id="UP000238534">
    <property type="component" value="Unassembled WGS sequence"/>
</dbReference>
<keyword evidence="1" id="KW-0472">Membrane</keyword>
<dbReference type="EMBL" id="PCPH01000004">
    <property type="protein sequence ID" value="PRB88752.1"/>
    <property type="molecule type" value="Genomic_DNA"/>
</dbReference>
<dbReference type="GO" id="GO:0016780">
    <property type="term" value="F:phosphotransferase activity, for other substituted phosphate groups"/>
    <property type="evidence" value="ECO:0007669"/>
    <property type="project" value="InterPro"/>
</dbReference>
<dbReference type="Pfam" id="PF01066">
    <property type="entry name" value="CDP-OH_P_transf"/>
    <property type="match status" value="1"/>
</dbReference>
<organism evidence="2 5">
    <name type="scientific">Chryseobacterium culicis</name>
    <dbReference type="NCBI Taxonomy" id="680127"/>
    <lineage>
        <taxon>Bacteria</taxon>
        <taxon>Pseudomonadati</taxon>
        <taxon>Bacteroidota</taxon>
        <taxon>Flavobacteriia</taxon>
        <taxon>Flavobacteriales</taxon>
        <taxon>Weeksellaceae</taxon>
        <taxon>Chryseobacterium group</taxon>
        <taxon>Chryseobacterium</taxon>
    </lineage>
</organism>
<dbReference type="Gene3D" id="1.20.120.1760">
    <property type="match status" value="1"/>
</dbReference>
<dbReference type="OrthoDB" id="9785031at2"/>
<evidence type="ECO:0000313" key="2">
    <source>
        <dbReference type="EMBL" id="PRB82377.1"/>
    </source>
</evidence>
<feature type="transmembrane region" description="Helical" evidence="1">
    <location>
        <begin position="96"/>
        <end position="113"/>
    </location>
</feature>
<comment type="caution">
    <text evidence="2">The sequence shown here is derived from an EMBL/GenBank/DDBJ whole genome shotgun (WGS) entry which is preliminary data.</text>
</comment>
<dbReference type="AlphaFoldDB" id="A0A2S9CPE3"/>
<keyword evidence="1" id="KW-0812">Transmembrane</keyword>
<evidence type="ECO:0000256" key="1">
    <source>
        <dbReference type="SAM" id="Phobius"/>
    </source>
</evidence>
<keyword evidence="1" id="KW-1133">Transmembrane helix</keyword>
<feature type="transmembrane region" description="Helical" evidence="1">
    <location>
        <begin position="73"/>
        <end position="90"/>
    </location>
</feature>
<sequence>MTSKIPIILIFSRLIIGFVIISLSLIKVEFYQTIAVVLLSLGLLTDIFDGIIARHLNISTQKLRRLDSTVDQIFFISVGVAAYIQCPDFFKTNAYKIIILTGAEILIYLVSFLKFRKEVATHSIGAKIWTLFLFGTLIQVILQCQSVILFNLCFWVGLLTRAEIIAILLLLKTWTNDVPSVYHAILLRKGETIKKNKLFNS</sequence>
<dbReference type="RefSeq" id="WP_105683502.1">
    <property type="nucleotide sequence ID" value="NZ_JBBGZD010000003.1"/>
</dbReference>
<accession>A0A2S9CPE3</accession>
<dbReference type="InterPro" id="IPR000462">
    <property type="entry name" value="CDP-OH_P_trans"/>
</dbReference>
<dbReference type="EMBL" id="PCPP01000003">
    <property type="protein sequence ID" value="PRB82377.1"/>
    <property type="molecule type" value="Genomic_DNA"/>
</dbReference>
<name>A0A2S9CPE3_CHRCI</name>